<dbReference type="Pfam" id="PF13460">
    <property type="entry name" value="NAD_binding_10"/>
    <property type="match status" value="1"/>
</dbReference>
<dbReference type="InterPro" id="IPR051606">
    <property type="entry name" value="Polyketide_Oxido-like"/>
</dbReference>
<gene>
    <name evidence="3" type="ORF">EYC84_000378</name>
</gene>
<evidence type="ECO:0000256" key="1">
    <source>
        <dbReference type="ARBA" id="ARBA00038376"/>
    </source>
</evidence>
<comment type="similarity">
    <text evidence="1">Belongs to the avfA family.</text>
</comment>
<dbReference type="SUPFAM" id="SSF51735">
    <property type="entry name" value="NAD(P)-binding Rossmann-fold domains"/>
    <property type="match status" value="1"/>
</dbReference>
<dbReference type="Proteomes" id="UP000322873">
    <property type="component" value="Unassembled WGS sequence"/>
</dbReference>
<dbReference type="EMBL" id="VICG01000006">
    <property type="protein sequence ID" value="KAA8571010.1"/>
    <property type="molecule type" value="Genomic_DNA"/>
</dbReference>
<protein>
    <recommendedName>
        <fullName evidence="2">NAD(P)-binding domain-containing protein</fullName>
    </recommendedName>
</protein>
<proteinExistence type="inferred from homology"/>
<dbReference type="InterPro" id="IPR036291">
    <property type="entry name" value="NAD(P)-bd_dom_sf"/>
</dbReference>
<feature type="domain" description="NAD(P)-binding" evidence="2">
    <location>
        <begin position="6"/>
        <end position="192"/>
    </location>
</feature>
<keyword evidence="4" id="KW-1185">Reference proteome</keyword>
<dbReference type="InterPro" id="IPR016040">
    <property type="entry name" value="NAD(P)-bd_dom"/>
</dbReference>
<dbReference type="VEuPathDB" id="FungiDB:MFRU_028g00500"/>
<reference evidence="3 4" key="1">
    <citation type="submission" date="2019-06" db="EMBL/GenBank/DDBJ databases">
        <title>Genome Sequence of the Brown Rot Fungal Pathogen Monilinia fructicola.</title>
        <authorList>
            <person name="De Miccolis Angelini R.M."/>
            <person name="Landi L."/>
            <person name="Abate D."/>
            <person name="Pollastro S."/>
            <person name="Romanazzi G."/>
            <person name="Faretra F."/>
        </authorList>
    </citation>
    <scope>NUCLEOTIDE SEQUENCE [LARGE SCALE GENOMIC DNA]</scope>
    <source>
        <strain evidence="3 4">Mfrc123</strain>
    </source>
</reference>
<dbReference type="Gene3D" id="3.40.50.720">
    <property type="entry name" value="NAD(P)-binding Rossmann-like Domain"/>
    <property type="match status" value="1"/>
</dbReference>
<evidence type="ECO:0000313" key="4">
    <source>
        <dbReference type="Proteomes" id="UP000322873"/>
    </source>
</evidence>
<evidence type="ECO:0000259" key="2">
    <source>
        <dbReference type="Pfam" id="PF13460"/>
    </source>
</evidence>
<dbReference type="GO" id="GO:0042602">
    <property type="term" value="F:riboflavin reductase (NADPH) activity"/>
    <property type="evidence" value="ECO:0007669"/>
    <property type="project" value="TreeGrafter"/>
</dbReference>
<dbReference type="PANTHER" id="PTHR43355:SF2">
    <property type="entry name" value="FLAVIN REDUCTASE (NADPH)"/>
    <property type="match status" value="1"/>
</dbReference>
<evidence type="ECO:0000313" key="3">
    <source>
        <dbReference type="EMBL" id="KAA8571010.1"/>
    </source>
</evidence>
<dbReference type="GO" id="GO:0004074">
    <property type="term" value="F:biliverdin reductase [NAD(P)H] activity"/>
    <property type="evidence" value="ECO:0007669"/>
    <property type="project" value="TreeGrafter"/>
</dbReference>
<dbReference type="PANTHER" id="PTHR43355">
    <property type="entry name" value="FLAVIN REDUCTASE (NADPH)"/>
    <property type="match status" value="1"/>
</dbReference>
<dbReference type="AlphaFoldDB" id="A0A5M9JQU0"/>
<accession>A0A5M9JQU0</accession>
<name>A0A5M9JQU0_MONFR</name>
<organism evidence="3 4">
    <name type="scientific">Monilinia fructicola</name>
    <name type="common">Brown rot fungus</name>
    <name type="synonym">Ciboria fructicola</name>
    <dbReference type="NCBI Taxonomy" id="38448"/>
    <lineage>
        <taxon>Eukaryota</taxon>
        <taxon>Fungi</taxon>
        <taxon>Dikarya</taxon>
        <taxon>Ascomycota</taxon>
        <taxon>Pezizomycotina</taxon>
        <taxon>Leotiomycetes</taxon>
        <taxon>Helotiales</taxon>
        <taxon>Sclerotiniaceae</taxon>
        <taxon>Monilinia</taxon>
    </lineage>
</organism>
<sequence length="251" mass="27208">MTQLGTGLAVLQEILSSSPNTHLNILCRTPSKLSQFSDKTTYPNINIIKGDIRDLSAVKSTLIDSATNLPVDIIVSSLGMILLRSSTFSMKWSDPSICHDGIRTIFDALSSLEGEYGAENVKTKVIAVSTTGISKKGRDIPFSMIPLYHLGKTPHDDKKKMEEEIIKWAGGGKRWVVVRPSLLVDGEGKKGVVRVGWEIPVVGESSGLGKNGGKGEDRKEIGHIITGARLENGSLRKLSRMAERVSGKDVL</sequence>
<comment type="caution">
    <text evidence="3">The sequence shown here is derived from an EMBL/GenBank/DDBJ whole genome shotgun (WGS) entry which is preliminary data.</text>
</comment>